<dbReference type="Proteomes" id="UP001296580">
    <property type="component" value="Unassembled WGS sequence"/>
</dbReference>
<dbReference type="InterPro" id="IPR050179">
    <property type="entry name" value="Trans_hexapeptide_repeat"/>
</dbReference>
<dbReference type="AlphaFoldDB" id="A0AAJ3FEI2"/>
<organism evidence="1 2">
    <name type="scientific">Mediterraneibacter gnavus</name>
    <name type="common">Ruminococcus gnavus</name>
    <dbReference type="NCBI Taxonomy" id="33038"/>
    <lineage>
        <taxon>Bacteria</taxon>
        <taxon>Bacillati</taxon>
        <taxon>Bacillota</taxon>
        <taxon>Clostridia</taxon>
        <taxon>Lachnospirales</taxon>
        <taxon>Lachnospiraceae</taxon>
        <taxon>Mediterraneibacter</taxon>
    </lineage>
</organism>
<dbReference type="CDD" id="cd04647">
    <property type="entry name" value="LbH_MAT_like"/>
    <property type="match status" value="1"/>
</dbReference>
<evidence type="ECO:0000313" key="1">
    <source>
        <dbReference type="EMBL" id="NSI58976.1"/>
    </source>
</evidence>
<protein>
    <submittedName>
        <fullName evidence="1">Acyltransferase</fullName>
    </submittedName>
</protein>
<name>A0AAJ3FEI2_MEDGN</name>
<keyword evidence="1" id="KW-0012">Acyltransferase</keyword>
<dbReference type="Pfam" id="PF00132">
    <property type="entry name" value="Hexapep"/>
    <property type="match status" value="1"/>
</dbReference>
<dbReference type="InterPro" id="IPR001451">
    <property type="entry name" value="Hexapep"/>
</dbReference>
<dbReference type="Gene3D" id="2.160.10.10">
    <property type="entry name" value="Hexapeptide repeat proteins"/>
    <property type="match status" value="1"/>
</dbReference>
<sequence>MSFIEYFKMKVLRYTNPALYWKKRGLTIGLDCEVYSSASFGSEPYLITLGNHVRVNGGVQFVTHDGGAWVLRGYLNSPEHEKIDLFGKIRVGNNVHIGTNAIIMPNVRIGNNCIVGCGAIVTKDIPDNSIAVGVPARVIKSIDQYAEQHKKEFCYTKNMSPIEKKEFLKNFF</sequence>
<keyword evidence="1" id="KW-0808">Transferase</keyword>
<dbReference type="EMBL" id="JAAIRV010000022">
    <property type="protein sequence ID" value="NSI58976.1"/>
    <property type="molecule type" value="Genomic_DNA"/>
</dbReference>
<comment type="caution">
    <text evidence="1">The sequence shown here is derived from an EMBL/GenBank/DDBJ whole genome shotgun (WGS) entry which is preliminary data.</text>
</comment>
<evidence type="ECO:0000313" key="2">
    <source>
        <dbReference type="Proteomes" id="UP001296580"/>
    </source>
</evidence>
<reference evidence="1" key="2">
    <citation type="submission" date="2020-02" db="EMBL/GenBank/DDBJ databases">
        <authorList>
            <person name="Littmann E."/>
            <person name="Sorbara M."/>
        </authorList>
    </citation>
    <scope>NUCLEOTIDE SEQUENCE</scope>
    <source>
        <strain evidence="1">MSK.15.32</strain>
    </source>
</reference>
<dbReference type="PANTHER" id="PTHR43300">
    <property type="entry name" value="ACETYLTRANSFERASE"/>
    <property type="match status" value="1"/>
</dbReference>
<dbReference type="RefSeq" id="WP_101872256.1">
    <property type="nucleotide sequence ID" value="NZ_CACRUU010000070.1"/>
</dbReference>
<reference evidence="1" key="1">
    <citation type="journal article" date="2020" name="Cell Host Microbe">
        <title>Functional and Genomic Variation between Human-Derived Isolates of Lachnospiraceae Reveals Inter- and Intra-Species Diversity.</title>
        <authorList>
            <person name="Sorbara M.T."/>
            <person name="Littmann E.R."/>
            <person name="Fontana E."/>
            <person name="Moody T.U."/>
            <person name="Kohout C.E."/>
            <person name="Gjonbalaj M."/>
            <person name="Eaton V."/>
            <person name="Seok R."/>
            <person name="Leiner I.M."/>
            <person name="Pamer E.G."/>
        </authorList>
    </citation>
    <scope>NUCLEOTIDE SEQUENCE</scope>
    <source>
        <strain evidence="1">MSK.15.32</strain>
    </source>
</reference>
<gene>
    <name evidence="1" type="ORF">G4993_11290</name>
</gene>
<proteinExistence type="predicted"/>
<dbReference type="GO" id="GO:0016746">
    <property type="term" value="F:acyltransferase activity"/>
    <property type="evidence" value="ECO:0007669"/>
    <property type="project" value="UniProtKB-KW"/>
</dbReference>
<dbReference type="InterPro" id="IPR011004">
    <property type="entry name" value="Trimer_LpxA-like_sf"/>
</dbReference>
<dbReference type="SUPFAM" id="SSF51161">
    <property type="entry name" value="Trimeric LpxA-like enzymes"/>
    <property type="match status" value="1"/>
</dbReference>
<dbReference type="PANTHER" id="PTHR43300:SF7">
    <property type="entry name" value="UDP-N-ACETYLBACILLOSAMINE N-ACETYLTRANSFERASE"/>
    <property type="match status" value="1"/>
</dbReference>
<accession>A0AAJ3FEI2</accession>